<accession>A0A1G2F4V1</accession>
<evidence type="ECO:0000313" key="2">
    <source>
        <dbReference type="EMBL" id="OGZ33094.1"/>
    </source>
</evidence>
<evidence type="ECO:0000256" key="1">
    <source>
        <dbReference type="SAM" id="Phobius"/>
    </source>
</evidence>
<dbReference type="Proteomes" id="UP000177810">
    <property type="component" value="Unassembled WGS sequence"/>
</dbReference>
<proteinExistence type="predicted"/>
<comment type="caution">
    <text evidence="2">The sequence shown here is derived from an EMBL/GenBank/DDBJ whole genome shotgun (WGS) entry which is preliminary data.</text>
</comment>
<dbReference type="STRING" id="1801990.A2V69_02785"/>
<name>A0A1G2F4V1_9BACT</name>
<keyword evidence="1" id="KW-0472">Membrane</keyword>
<dbReference type="EMBL" id="MHMT01000005">
    <property type="protein sequence ID" value="OGZ33094.1"/>
    <property type="molecule type" value="Genomic_DNA"/>
</dbReference>
<keyword evidence="1" id="KW-1133">Transmembrane helix</keyword>
<evidence type="ECO:0008006" key="4">
    <source>
        <dbReference type="Google" id="ProtNLM"/>
    </source>
</evidence>
<sequence>MLTINLIPPQQKERIKLKIYYQNIISSGFILFLLILLLIIFLAGILIFLHFRYLFIEDKISVEQSKIIQTESYKGMEKKITNLNKELSEVKEIQDKRSDTYQILNDISQNLLIGVRIYNLRIDKSSNRVTVIGFAPLRENLLNIKSILEANPKYNKGEIDFPLSNLANSSNINFRFSFTYTP</sequence>
<gene>
    <name evidence="2" type="ORF">A2V69_02785</name>
</gene>
<reference evidence="2 3" key="1">
    <citation type="journal article" date="2016" name="Nat. Commun.">
        <title>Thousands of microbial genomes shed light on interconnected biogeochemical processes in an aquifer system.</title>
        <authorList>
            <person name="Anantharaman K."/>
            <person name="Brown C.T."/>
            <person name="Hug L.A."/>
            <person name="Sharon I."/>
            <person name="Castelle C.J."/>
            <person name="Probst A.J."/>
            <person name="Thomas B.C."/>
            <person name="Singh A."/>
            <person name="Wilkins M.J."/>
            <person name="Karaoz U."/>
            <person name="Brodie E.L."/>
            <person name="Williams K.H."/>
            <person name="Hubbard S.S."/>
            <person name="Banfield J.F."/>
        </authorList>
    </citation>
    <scope>NUCLEOTIDE SEQUENCE [LARGE SCALE GENOMIC DNA]</scope>
</reference>
<protein>
    <recommendedName>
        <fullName evidence="4">PilN domain-containing protein</fullName>
    </recommendedName>
</protein>
<organism evidence="2 3">
    <name type="scientific">Candidatus Portnoybacteria bacterium RBG_13_40_8</name>
    <dbReference type="NCBI Taxonomy" id="1801990"/>
    <lineage>
        <taxon>Bacteria</taxon>
        <taxon>Candidatus Portnoyibacteriota</taxon>
    </lineage>
</organism>
<evidence type="ECO:0000313" key="3">
    <source>
        <dbReference type="Proteomes" id="UP000177810"/>
    </source>
</evidence>
<feature type="transmembrane region" description="Helical" evidence="1">
    <location>
        <begin position="20"/>
        <end position="49"/>
    </location>
</feature>
<dbReference type="AlphaFoldDB" id="A0A1G2F4V1"/>
<keyword evidence="1" id="KW-0812">Transmembrane</keyword>